<evidence type="ECO:0000256" key="2">
    <source>
        <dbReference type="ARBA" id="ARBA00021549"/>
    </source>
</evidence>
<dbReference type="InterPro" id="IPR002416">
    <property type="entry name" value="T2SS_protein-GspH"/>
</dbReference>
<comment type="similarity">
    <text evidence="9">Belongs to the GSP H family.</text>
</comment>
<evidence type="ECO:0000256" key="6">
    <source>
        <dbReference type="ARBA" id="ARBA00022692"/>
    </source>
</evidence>
<reference evidence="13 14" key="1">
    <citation type="submission" date="2020-11" db="EMBL/GenBank/DDBJ databases">
        <title>Draft Genome of Enterobacter sp. strain EMC7.</title>
        <authorList>
            <person name="Barman P."/>
            <person name="Sinha S."/>
            <person name="Sen S."/>
            <person name="Chakraborty R."/>
        </authorList>
    </citation>
    <scope>NUCLEOTIDE SEQUENCE [LARGE SCALE GENOMIC DNA]</scope>
    <source>
        <strain evidence="13 14">EMC7</strain>
    </source>
</reference>
<keyword evidence="8 11" id="KW-0472">Membrane</keyword>
<evidence type="ECO:0000256" key="1">
    <source>
        <dbReference type="ARBA" id="ARBA00004377"/>
    </source>
</evidence>
<evidence type="ECO:0000256" key="7">
    <source>
        <dbReference type="ARBA" id="ARBA00022989"/>
    </source>
</evidence>
<dbReference type="Proteomes" id="UP000706580">
    <property type="component" value="Unassembled WGS sequence"/>
</dbReference>
<evidence type="ECO:0000256" key="4">
    <source>
        <dbReference type="ARBA" id="ARBA00022481"/>
    </source>
</evidence>
<feature type="domain" description="General secretion pathway GspH" evidence="12">
    <location>
        <begin position="58"/>
        <end position="157"/>
    </location>
</feature>
<evidence type="ECO:0000256" key="9">
    <source>
        <dbReference type="ARBA" id="ARBA00025772"/>
    </source>
</evidence>
<gene>
    <name evidence="13" type="primary">gspH</name>
    <name evidence="13" type="ORF">ITX56_17470</name>
</gene>
<evidence type="ECO:0000256" key="8">
    <source>
        <dbReference type="ARBA" id="ARBA00023136"/>
    </source>
</evidence>
<keyword evidence="6 11" id="KW-0812">Transmembrane</keyword>
<keyword evidence="3" id="KW-1003">Cell membrane</keyword>
<comment type="caution">
    <text evidence="13">The sequence shown here is derived from an EMBL/GenBank/DDBJ whole genome shotgun (WGS) entry which is preliminary data.</text>
</comment>
<comment type="subcellular location">
    <subcellularLocation>
        <location evidence="1">Cell inner membrane</location>
        <topology evidence="1">Single-pass membrane protein</topology>
    </subcellularLocation>
</comment>
<dbReference type="PRINTS" id="PR00885">
    <property type="entry name" value="BCTERIALGSPH"/>
</dbReference>
<evidence type="ECO:0000256" key="5">
    <source>
        <dbReference type="ARBA" id="ARBA00022519"/>
    </source>
</evidence>
<dbReference type="NCBIfam" id="TIGR02532">
    <property type="entry name" value="IV_pilin_GFxxxE"/>
    <property type="match status" value="1"/>
</dbReference>
<proteinExistence type="inferred from homology"/>
<accession>A0ABS7RZ24</accession>
<evidence type="ECO:0000313" key="13">
    <source>
        <dbReference type="EMBL" id="MBZ0059559.1"/>
    </source>
</evidence>
<evidence type="ECO:0000313" key="14">
    <source>
        <dbReference type="Proteomes" id="UP000706580"/>
    </source>
</evidence>
<dbReference type="InterPro" id="IPR022346">
    <property type="entry name" value="T2SS_GspH"/>
</dbReference>
<evidence type="ECO:0000259" key="12">
    <source>
        <dbReference type="Pfam" id="PF12019"/>
    </source>
</evidence>
<organism evidence="13 14">
    <name type="scientific">Leclercia barmai</name>
    <dbReference type="NCBI Taxonomy" id="2785629"/>
    <lineage>
        <taxon>Bacteria</taxon>
        <taxon>Pseudomonadati</taxon>
        <taxon>Pseudomonadota</taxon>
        <taxon>Gammaproteobacteria</taxon>
        <taxon>Enterobacterales</taxon>
        <taxon>Enterobacteriaceae</taxon>
        <taxon>Leclercia</taxon>
    </lineage>
</organism>
<dbReference type="PROSITE" id="PS00409">
    <property type="entry name" value="PROKAR_NTER_METHYL"/>
    <property type="match status" value="1"/>
</dbReference>
<dbReference type="InterPro" id="IPR049875">
    <property type="entry name" value="TypeII_GspH"/>
</dbReference>
<name>A0ABS7RZ24_9ENTR</name>
<keyword evidence="14" id="KW-1185">Reference proteome</keyword>
<feature type="transmembrane region" description="Helical" evidence="11">
    <location>
        <begin position="12"/>
        <end position="34"/>
    </location>
</feature>
<keyword evidence="5" id="KW-0997">Cell inner membrane</keyword>
<dbReference type="InterPro" id="IPR045584">
    <property type="entry name" value="Pilin-like"/>
</dbReference>
<dbReference type="Pfam" id="PF07963">
    <property type="entry name" value="N_methyl"/>
    <property type="match status" value="1"/>
</dbReference>
<dbReference type="InterPro" id="IPR012902">
    <property type="entry name" value="N_methyl_site"/>
</dbReference>
<dbReference type="NCBIfam" id="TIGR01708">
    <property type="entry name" value="typeII_sec_gspH"/>
    <property type="match status" value="1"/>
</dbReference>
<evidence type="ECO:0000256" key="3">
    <source>
        <dbReference type="ARBA" id="ARBA00022475"/>
    </source>
</evidence>
<dbReference type="SUPFAM" id="SSF54523">
    <property type="entry name" value="Pili subunits"/>
    <property type="match status" value="1"/>
</dbReference>
<dbReference type="RefSeq" id="WP_223075235.1">
    <property type="nucleotide sequence ID" value="NZ_JADMNK010000010.1"/>
</dbReference>
<dbReference type="Pfam" id="PF12019">
    <property type="entry name" value="GspH"/>
    <property type="match status" value="1"/>
</dbReference>
<dbReference type="EMBL" id="JADMNK010000010">
    <property type="protein sequence ID" value="MBZ0059559.1"/>
    <property type="molecule type" value="Genomic_DNA"/>
</dbReference>
<keyword evidence="4" id="KW-0488">Methylation</keyword>
<dbReference type="Gene3D" id="3.55.40.10">
    <property type="entry name" value="minor pseudopilin epsh domain"/>
    <property type="match status" value="1"/>
</dbReference>
<evidence type="ECO:0000256" key="10">
    <source>
        <dbReference type="ARBA" id="ARBA00030775"/>
    </source>
</evidence>
<sequence length="166" mass="18087">MSRTSCRQRGFTLIEMMLVVAIVGITASVVLMALPDISPQQQGREVLARLADTLPGQRREAMAQGRTFGLLIRPHGYQFMVQQGAGWQKLPAAEVRLMKEIVLTLNQQDLPMEEVAPGEDDNSPQVRIYPGGEVTPFTLSAFIGKQLATTLSVNEAGETALLEPAP</sequence>
<protein>
    <recommendedName>
        <fullName evidence="2">Type II secretion system protein H</fullName>
    </recommendedName>
    <alternativeName>
        <fullName evidence="10">General secretion pathway protein H</fullName>
    </alternativeName>
</protein>
<keyword evidence="7 11" id="KW-1133">Transmembrane helix</keyword>
<evidence type="ECO:0000256" key="11">
    <source>
        <dbReference type="SAM" id="Phobius"/>
    </source>
</evidence>